<dbReference type="AlphaFoldDB" id="A0A8R1HVN8"/>
<reference evidence="2" key="1">
    <citation type="submission" date="2010-08" db="EMBL/GenBank/DDBJ databases">
        <authorList>
            <consortium name="Caenorhabditis japonica Sequencing Consortium"/>
            <person name="Wilson R.K."/>
        </authorList>
    </citation>
    <scope>NUCLEOTIDE SEQUENCE [LARGE SCALE GENOMIC DNA]</scope>
    <source>
        <strain evidence="2">DF5081</strain>
    </source>
</reference>
<organism evidence="1 2">
    <name type="scientific">Caenorhabditis japonica</name>
    <dbReference type="NCBI Taxonomy" id="281687"/>
    <lineage>
        <taxon>Eukaryota</taxon>
        <taxon>Metazoa</taxon>
        <taxon>Ecdysozoa</taxon>
        <taxon>Nematoda</taxon>
        <taxon>Chromadorea</taxon>
        <taxon>Rhabditida</taxon>
        <taxon>Rhabditina</taxon>
        <taxon>Rhabditomorpha</taxon>
        <taxon>Rhabditoidea</taxon>
        <taxon>Rhabditidae</taxon>
        <taxon>Peloderinae</taxon>
        <taxon>Caenorhabditis</taxon>
    </lineage>
</organism>
<reference evidence="1" key="2">
    <citation type="submission" date="2022-06" db="UniProtKB">
        <authorList>
            <consortium name="EnsemblMetazoa"/>
        </authorList>
    </citation>
    <scope>IDENTIFICATION</scope>
    <source>
        <strain evidence="1">DF5081</strain>
    </source>
</reference>
<evidence type="ECO:0000313" key="1">
    <source>
        <dbReference type="EnsemblMetazoa" id="CJA07750b.1"/>
    </source>
</evidence>
<name>A0A8R1HVN8_CAEJA</name>
<keyword evidence="2" id="KW-1185">Reference proteome</keyword>
<dbReference type="EnsemblMetazoa" id="CJA07750b.1">
    <property type="protein sequence ID" value="CJA07750b.1"/>
    <property type="gene ID" value="WBGene00126954"/>
</dbReference>
<protein>
    <submittedName>
        <fullName evidence="1">Uncharacterized protein</fullName>
    </submittedName>
</protein>
<accession>A0A8R1HVN8</accession>
<sequence length="67" mass="7714">MNPEEPNQVILVSEAKNGNIQTKEAKLDGGGKEKLLASRLEALEEYIRKMVHRCESIKVGFYHFFFM</sequence>
<proteinExistence type="predicted"/>
<evidence type="ECO:0000313" key="2">
    <source>
        <dbReference type="Proteomes" id="UP000005237"/>
    </source>
</evidence>
<dbReference type="Proteomes" id="UP000005237">
    <property type="component" value="Unassembled WGS sequence"/>
</dbReference>